<proteinExistence type="predicted"/>
<dbReference type="STRING" id="1246626.BleG1_0594"/>
<evidence type="ECO:0000259" key="1">
    <source>
        <dbReference type="Pfam" id="PF01636"/>
    </source>
</evidence>
<dbReference type="GO" id="GO:0016740">
    <property type="term" value="F:transferase activity"/>
    <property type="evidence" value="ECO:0007669"/>
    <property type="project" value="UniProtKB-KW"/>
</dbReference>
<dbReference type="InterPro" id="IPR051678">
    <property type="entry name" value="AGP_Transferase"/>
</dbReference>
<gene>
    <name evidence="2" type="ORF">BleG1_0594</name>
</gene>
<protein>
    <submittedName>
        <fullName evidence="2">Aminoglycoside phosphotransferase</fullName>
    </submittedName>
</protein>
<dbReference type="OrthoDB" id="3806873at2"/>
<keyword evidence="2" id="KW-0808">Transferase</keyword>
<dbReference type="PATRIC" id="fig|1246626.3.peg.588"/>
<dbReference type="Gene3D" id="3.30.200.20">
    <property type="entry name" value="Phosphorylase Kinase, domain 1"/>
    <property type="match status" value="1"/>
</dbReference>
<dbReference type="HOGENOM" id="CLU_067567_0_0_9"/>
<evidence type="ECO:0000313" key="2">
    <source>
        <dbReference type="EMBL" id="AIC93202.1"/>
    </source>
</evidence>
<dbReference type="Gene3D" id="3.90.1200.10">
    <property type="match status" value="1"/>
</dbReference>
<keyword evidence="3" id="KW-1185">Reference proteome</keyword>
<feature type="domain" description="Aminoglycoside phosphotransferase" evidence="1">
    <location>
        <begin position="22"/>
        <end position="260"/>
    </location>
</feature>
<dbReference type="PANTHER" id="PTHR21310:SF15">
    <property type="entry name" value="AMINOGLYCOSIDE PHOSPHOTRANSFERASE DOMAIN-CONTAINING PROTEIN"/>
    <property type="match status" value="1"/>
</dbReference>
<dbReference type="PANTHER" id="PTHR21310">
    <property type="entry name" value="AMINOGLYCOSIDE PHOSPHOTRANSFERASE-RELATED-RELATED"/>
    <property type="match status" value="1"/>
</dbReference>
<organism evidence="2 3">
    <name type="scientific">Shouchella lehensis G1</name>
    <dbReference type="NCBI Taxonomy" id="1246626"/>
    <lineage>
        <taxon>Bacteria</taxon>
        <taxon>Bacillati</taxon>
        <taxon>Bacillota</taxon>
        <taxon>Bacilli</taxon>
        <taxon>Bacillales</taxon>
        <taxon>Bacillaceae</taxon>
        <taxon>Shouchella</taxon>
    </lineage>
</organism>
<dbReference type="CDD" id="cd05152">
    <property type="entry name" value="MPH2"/>
    <property type="match status" value="1"/>
</dbReference>
<accession>A0A060LSU5</accession>
<dbReference type="AlphaFoldDB" id="A0A060LSU5"/>
<reference evidence="2 3" key="1">
    <citation type="journal article" date="2014" name="Gene">
        <title>A comparative genomic analysis of the alkalitolerant soil bacterium Bacillus lehensis G1.</title>
        <authorList>
            <person name="Noor Y.M."/>
            <person name="Samsulrizal N.H."/>
            <person name="Jema'on N.A."/>
            <person name="Low K.O."/>
            <person name="Ramli A.N."/>
            <person name="Alias N.I."/>
            <person name="Damis S.I."/>
            <person name="Fuzi S.F."/>
            <person name="Isa M.N."/>
            <person name="Murad A.M."/>
            <person name="Raih M.F."/>
            <person name="Bakar F.D."/>
            <person name="Najimudin N."/>
            <person name="Mahadi N.M."/>
            <person name="Illias R.M."/>
        </authorList>
    </citation>
    <scope>NUCLEOTIDE SEQUENCE [LARGE SCALE GENOMIC DNA]</scope>
    <source>
        <strain evidence="2 3">G1</strain>
    </source>
</reference>
<dbReference type="InterPro" id="IPR011009">
    <property type="entry name" value="Kinase-like_dom_sf"/>
</dbReference>
<dbReference type="KEGG" id="ble:BleG1_0594"/>
<sequence>MNQTEIIQLARCHQLQLEENSLKINESGLDFRVVHAKDTTGEKWILRIPRREDSLKHSKKEQAALTIIDTHVSFQVPQWTIFSNELIAYKELDGTPAATIDMEKQAYVWIFDETKPPHSYQQSLGKVMADLHNVSTDQMVRTGVNMLSGTSLQSHMRERMNRVKNHFDIHPKLWARWQMWLENDSIWPTFSGVKHGDLHPGHILLNEQFEVTGLIDWTEVAVGDVSEDFAAHYQLFGEEGLDQLLVTYEQGGGRVWNGMKQHIIEVRAASPILVAEFALSSGLNDMVEMAKQMLSSDG</sequence>
<name>A0A060LSU5_9BACI</name>
<dbReference type="EMBL" id="CP003923">
    <property type="protein sequence ID" value="AIC93202.1"/>
    <property type="molecule type" value="Genomic_DNA"/>
</dbReference>
<dbReference type="eggNOG" id="COG3173">
    <property type="taxonomic scope" value="Bacteria"/>
</dbReference>
<dbReference type="SUPFAM" id="SSF56112">
    <property type="entry name" value="Protein kinase-like (PK-like)"/>
    <property type="match status" value="1"/>
</dbReference>
<dbReference type="RefSeq" id="WP_038476946.1">
    <property type="nucleotide sequence ID" value="NZ_CP003923.1"/>
</dbReference>
<dbReference type="Proteomes" id="UP000027142">
    <property type="component" value="Chromosome"/>
</dbReference>
<dbReference type="InterPro" id="IPR002575">
    <property type="entry name" value="Aminoglycoside_PTrfase"/>
</dbReference>
<dbReference type="Pfam" id="PF01636">
    <property type="entry name" value="APH"/>
    <property type="match status" value="1"/>
</dbReference>
<evidence type="ECO:0000313" key="3">
    <source>
        <dbReference type="Proteomes" id="UP000027142"/>
    </source>
</evidence>